<dbReference type="InterPro" id="IPR001680">
    <property type="entry name" value="WD40_rpt"/>
</dbReference>
<evidence type="ECO:0000256" key="1">
    <source>
        <dbReference type="PROSITE-ProRule" id="PRU00221"/>
    </source>
</evidence>
<dbReference type="AlphaFoldDB" id="A0A7S0ZKF0"/>
<dbReference type="Gene3D" id="2.130.10.10">
    <property type="entry name" value="YVTN repeat-like/Quinoprotein amine dehydrogenase"/>
    <property type="match status" value="1"/>
</dbReference>
<accession>A0A7S0ZKF0</accession>
<gene>
    <name evidence="3" type="ORF">TOLI1172_LOCUS8924</name>
</gene>
<organism evidence="3">
    <name type="scientific">Timspurckia oligopyrenoides</name>
    <dbReference type="NCBI Taxonomy" id="708627"/>
    <lineage>
        <taxon>Eukaryota</taxon>
        <taxon>Rhodophyta</taxon>
        <taxon>Bangiophyceae</taxon>
        <taxon>Porphyridiales</taxon>
        <taxon>Porphyridiaceae</taxon>
        <taxon>Timspurckia</taxon>
    </lineage>
</organism>
<reference evidence="3" key="1">
    <citation type="submission" date="2021-01" db="EMBL/GenBank/DDBJ databases">
        <authorList>
            <person name="Corre E."/>
            <person name="Pelletier E."/>
            <person name="Niang G."/>
            <person name="Scheremetjew M."/>
            <person name="Finn R."/>
            <person name="Kale V."/>
            <person name="Holt S."/>
            <person name="Cochrane G."/>
            <person name="Meng A."/>
            <person name="Brown T."/>
            <person name="Cohen L."/>
        </authorList>
    </citation>
    <scope>NUCLEOTIDE SEQUENCE</scope>
    <source>
        <strain evidence="3">CCMP3278</strain>
    </source>
</reference>
<sequence length="749" mass="83860">MEREGTNRWRNKYRTVHVYKSMIGAALPAYPIRLDLWKLSLLAVDSLNDRMFIALAGGIIVEFSMFSDSARYYNTVQNVSAASSSDSASAVRPRAPVRVNRIITTASGYEINHIKFIRVSGISVLVCATGAPEARTLHETGHALFLFVDRVETSSQAGYDAVSSQVETVVENSDVSLEESSICKRCKTDAKIFSMERSAWGISVSRTGSGLVAISTNNRDITVFHIFLDNTRTPNVRCFTHWIAHEQNIPGIAFSATDKYVLSASIDCSARLWRLDGSHDVHDEPRAIGSAFLKSYTPEFSRNGWGWSVLWINRRAVKQVSHDDSIWKILAAMRWEPIKRSGTESAAASTNTILESRRRRRYQNQNRTMESESESEHDSAFDVLSNAEAVVIQNPRVPRLTTERQIRRRLTLYLTTGSGEESNTRPQEEQWDQPTLIQDDFVTQIMKQNSQSLVQTLEELENQDSNAATHGSNVRDSDQQTPEVHFDFDQQDESWNIIKSQVFGLNEAEHRNHIQNYAQMNRNNSVQSVARTSGSRFNARPSLLSVNVSIGTPQKAETDVEDNLEQDLILFGRQFGLVLLSSDQMVVLAVLSSILPVSSIWDRDYSYHEMDRVSPMFFLPELSLVVAALQGTGTVSLIRIVYGSSSENRSTSDPPGAHNGNYALVLEHVLPEEPGIGNGFVFDDNSSGHFAPIGGMDVYRTSTHGTDFCTDKNLVQYTIAVLRLDGKVDFFDVTQQDQDGRYDVTARIV</sequence>
<name>A0A7S0ZKF0_9RHOD</name>
<evidence type="ECO:0000256" key="2">
    <source>
        <dbReference type="SAM" id="MobiDB-lite"/>
    </source>
</evidence>
<feature type="region of interest" description="Disordered" evidence="2">
    <location>
        <begin position="341"/>
        <end position="380"/>
    </location>
</feature>
<dbReference type="InterPro" id="IPR015943">
    <property type="entry name" value="WD40/YVTN_repeat-like_dom_sf"/>
</dbReference>
<dbReference type="EMBL" id="HBFP01012327">
    <property type="protein sequence ID" value="CAD8824525.1"/>
    <property type="molecule type" value="Transcribed_RNA"/>
</dbReference>
<feature type="compositionally biased region" description="Polar residues" evidence="2">
    <location>
        <begin position="343"/>
        <end position="354"/>
    </location>
</feature>
<feature type="repeat" description="WD" evidence="1">
    <location>
        <begin position="242"/>
        <end position="283"/>
    </location>
</feature>
<dbReference type="SUPFAM" id="SSF50960">
    <property type="entry name" value="TolB, C-terminal domain"/>
    <property type="match status" value="1"/>
</dbReference>
<keyword evidence="1" id="KW-0853">WD repeat</keyword>
<protein>
    <submittedName>
        <fullName evidence="3">Uncharacterized protein</fullName>
    </submittedName>
</protein>
<dbReference type="PROSITE" id="PS50082">
    <property type="entry name" value="WD_REPEATS_2"/>
    <property type="match status" value="1"/>
</dbReference>
<dbReference type="SMART" id="SM00320">
    <property type="entry name" value="WD40"/>
    <property type="match status" value="2"/>
</dbReference>
<proteinExistence type="predicted"/>
<evidence type="ECO:0000313" key="3">
    <source>
        <dbReference type="EMBL" id="CAD8824525.1"/>
    </source>
</evidence>